<gene>
    <name evidence="2" type="ORF">F9B16_02540</name>
</gene>
<dbReference type="OrthoDB" id="9803231at2"/>
<dbReference type="InterPro" id="IPR012337">
    <property type="entry name" value="RNaseH-like_sf"/>
</dbReference>
<dbReference type="InterPro" id="IPR051917">
    <property type="entry name" value="Transposase-Integrase"/>
</dbReference>
<evidence type="ECO:0000313" key="2">
    <source>
        <dbReference type="EMBL" id="KAB2388816.1"/>
    </source>
</evidence>
<comment type="caution">
    <text evidence="2">The sequence shown here is derived from an EMBL/GenBank/DDBJ whole genome shotgun (WGS) entry which is preliminary data.</text>
</comment>
<dbReference type="SUPFAM" id="SSF53098">
    <property type="entry name" value="Ribonuclease H-like"/>
    <property type="match status" value="1"/>
</dbReference>
<dbReference type="Gene3D" id="3.30.420.10">
    <property type="entry name" value="Ribonuclease H-like superfamily/Ribonuclease H"/>
    <property type="match status" value="1"/>
</dbReference>
<dbReference type="GO" id="GO:0005829">
    <property type="term" value="C:cytosol"/>
    <property type="evidence" value="ECO:0007669"/>
    <property type="project" value="TreeGrafter"/>
</dbReference>
<accession>A0A6L3W1N9</accession>
<name>A0A6L3W1N9_9ACTN</name>
<dbReference type="GO" id="GO:0032196">
    <property type="term" value="P:transposition"/>
    <property type="evidence" value="ECO:0007669"/>
    <property type="project" value="TreeGrafter"/>
</dbReference>
<dbReference type="AlphaFoldDB" id="A0A6L3W1N9"/>
<organism evidence="2 3">
    <name type="scientific">Actinomadura montaniterrae</name>
    <dbReference type="NCBI Taxonomy" id="1803903"/>
    <lineage>
        <taxon>Bacteria</taxon>
        <taxon>Bacillati</taxon>
        <taxon>Actinomycetota</taxon>
        <taxon>Actinomycetes</taxon>
        <taxon>Streptosporangiales</taxon>
        <taxon>Thermomonosporaceae</taxon>
        <taxon>Actinomadura</taxon>
    </lineage>
</organism>
<evidence type="ECO:0000313" key="3">
    <source>
        <dbReference type="Proteomes" id="UP000483004"/>
    </source>
</evidence>
<dbReference type="EMBL" id="WBMR01000003">
    <property type="protein sequence ID" value="KAB2388816.1"/>
    <property type="molecule type" value="Genomic_DNA"/>
</dbReference>
<dbReference type="GO" id="GO:0003676">
    <property type="term" value="F:nucleic acid binding"/>
    <property type="evidence" value="ECO:0007669"/>
    <property type="project" value="InterPro"/>
</dbReference>
<dbReference type="InterPro" id="IPR053392">
    <property type="entry name" value="Transposase_IS30-like"/>
</dbReference>
<dbReference type="PANTHER" id="PTHR10948">
    <property type="entry name" value="TRANSPOSASE"/>
    <property type="match status" value="1"/>
</dbReference>
<feature type="domain" description="Integrase catalytic" evidence="1">
    <location>
        <begin position="1"/>
        <end position="132"/>
    </location>
</feature>
<dbReference type="GO" id="GO:0004803">
    <property type="term" value="F:transposase activity"/>
    <property type="evidence" value="ECO:0007669"/>
    <property type="project" value="TreeGrafter"/>
</dbReference>
<dbReference type="NCBIfam" id="NF033563">
    <property type="entry name" value="transpos_IS30"/>
    <property type="match status" value="1"/>
</dbReference>
<dbReference type="GO" id="GO:0015074">
    <property type="term" value="P:DNA integration"/>
    <property type="evidence" value="ECO:0007669"/>
    <property type="project" value="InterPro"/>
</dbReference>
<dbReference type="PROSITE" id="PS50994">
    <property type="entry name" value="INTEGRASE"/>
    <property type="match status" value="1"/>
</dbReference>
<sequence>MLVERTSRLVRLVALPHGIKAHQVRPHLVQAIEQMPPTMRGSLTWDRGREMAEHAQLTAQTSMPVYFCRRRSPWQRGTNENTNGSLRRYLGKSADLRLLDQNDLDRIAAELNDRPRRIHGYRAPSAVYADPCAKVDATTP</sequence>
<dbReference type="InterPro" id="IPR001584">
    <property type="entry name" value="Integrase_cat-core"/>
</dbReference>
<dbReference type="InterPro" id="IPR036397">
    <property type="entry name" value="RNaseH_sf"/>
</dbReference>
<dbReference type="Proteomes" id="UP000483004">
    <property type="component" value="Unassembled WGS sequence"/>
</dbReference>
<keyword evidence="3" id="KW-1185">Reference proteome</keyword>
<dbReference type="PANTHER" id="PTHR10948:SF23">
    <property type="entry name" value="TRANSPOSASE INSI FOR INSERTION SEQUENCE ELEMENT IS30A-RELATED"/>
    <property type="match status" value="1"/>
</dbReference>
<dbReference type="Pfam" id="PF00665">
    <property type="entry name" value="rve"/>
    <property type="match status" value="1"/>
</dbReference>
<evidence type="ECO:0000259" key="1">
    <source>
        <dbReference type="PROSITE" id="PS50994"/>
    </source>
</evidence>
<proteinExistence type="predicted"/>
<reference evidence="2 3" key="1">
    <citation type="submission" date="2019-09" db="EMBL/GenBank/DDBJ databases">
        <title>Actinomadura physcomitrii sp. nov., a novel actinomycete isolated from moss [Physcomitrium sphaericum (Ludw) Fuernr].</title>
        <authorList>
            <person name="Liu C."/>
            <person name="Zhuang X."/>
        </authorList>
    </citation>
    <scope>NUCLEOTIDE SEQUENCE [LARGE SCALE GENOMIC DNA]</scope>
    <source>
        <strain evidence="2 3">CYP1-1B</strain>
    </source>
</reference>
<protein>
    <submittedName>
        <fullName evidence="2">IS30 family transposase</fullName>
    </submittedName>
</protein>